<feature type="region of interest" description="Disordered" evidence="1">
    <location>
        <begin position="1"/>
        <end position="35"/>
    </location>
</feature>
<dbReference type="STRING" id="58114.SAMN05216270_11234"/>
<organism evidence="2 3">
    <name type="scientific">Glycomyces harbinensis</name>
    <dbReference type="NCBI Taxonomy" id="58114"/>
    <lineage>
        <taxon>Bacteria</taxon>
        <taxon>Bacillati</taxon>
        <taxon>Actinomycetota</taxon>
        <taxon>Actinomycetes</taxon>
        <taxon>Glycomycetales</taxon>
        <taxon>Glycomycetaceae</taxon>
        <taxon>Glycomyces</taxon>
    </lineage>
</organism>
<evidence type="ECO:0000313" key="3">
    <source>
        <dbReference type="Proteomes" id="UP000198949"/>
    </source>
</evidence>
<feature type="compositionally biased region" description="Basic and acidic residues" evidence="1">
    <location>
        <begin position="1"/>
        <end position="25"/>
    </location>
</feature>
<gene>
    <name evidence="2" type="ORF">SAMN05216270_11234</name>
</gene>
<dbReference type="Proteomes" id="UP000198949">
    <property type="component" value="Unassembled WGS sequence"/>
</dbReference>
<keyword evidence="3" id="KW-1185">Reference proteome</keyword>
<proteinExistence type="predicted"/>
<feature type="region of interest" description="Disordered" evidence="1">
    <location>
        <begin position="68"/>
        <end position="89"/>
    </location>
</feature>
<reference evidence="3" key="1">
    <citation type="submission" date="2016-10" db="EMBL/GenBank/DDBJ databases">
        <authorList>
            <person name="Varghese N."/>
            <person name="Submissions S."/>
        </authorList>
    </citation>
    <scope>NUCLEOTIDE SEQUENCE [LARGE SCALE GENOMIC DNA]</scope>
    <source>
        <strain evidence="3">CGMCC 4.3516</strain>
    </source>
</reference>
<name>A0A1G6ZXY6_9ACTN</name>
<dbReference type="EMBL" id="FNAD01000012">
    <property type="protein sequence ID" value="SDE07544.1"/>
    <property type="molecule type" value="Genomic_DNA"/>
</dbReference>
<protein>
    <submittedName>
        <fullName evidence="2">Uncharacterized protein</fullName>
    </submittedName>
</protein>
<feature type="region of interest" description="Disordered" evidence="1">
    <location>
        <begin position="286"/>
        <end position="317"/>
    </location>
</feature>
<evidence type="ECO:0000313" key="2">
    <source>
        <dbReference type="EMBL" id="SDE07544.1"/>
    </source>
</evidence>
<accession>A0A1G6ZXY6</accession>
<evidence type="ECO:0000256" key="1">
    <source>
        <dbReference type="SAM" id="MobiDB-lite"/>
    </source>
</evidence>
<sequence>MLGEDGVERGLGRAEHRGVAVEDRGHQRRRVLAAEGHRARLVRRREGLGRGAAQFRRQAAEAHDLGVEDVDEPGGAAPEDRGAGGDGRAGVGVHQGLDEVGARVVGLALAAQAGHGPAVHRHVPASACAARTLDGRVAEGRVPELAARAGRAGDRPAAVHEDAADADLHGEEQDGLAGVGQAGLGEPGEGRVVAERLRDAGKQRIDLHVPPAQDARLHDRVAPHRARGRDRHGPHAAAVAVGETRDGLADGVQHPVGALGGVAAGRGVGEVAFEVGDGDAPVRLADVDDRGQGPFGVGVQRGGRSAAARGRRGALGDQVERAQARADLGGGAAADAEGAGGFGAGDARLRAHELEQVERAAPAGGLGAAHSRAAVRRVLRGNVGSGLRHVTSTNYPPTTSLLIPGGLHAKLQHP</sequence>
<dbReference type="AlphaFoldDB" id="A0A1G6ZXY6"/>